<name>A0ACC1J3P6_9FUNG</name>
<keyword evidence="2" id="KW-1185">Reference proteome</keyword>
<evidence type="ECO:0000313" key="1">
    <source>
        <dbReference type="EMBL" id="KAJ1936038.1"/>
    </source>
</evidence>
<comment type="caution">
    <text evidence="1">The sequence shown here is derived from an EMBL/GenBank/DDBJ whole genome shotgun (WGS) entry which is preliminary data.</text>
</comment>
<reference evidence="1" key="1">
    <citation type="submission" date="2022-07" db="EMBL/GenBank/DDBJ databases">
        <title>Phylogenomic reconstructions and comparative analyses of Kickxellomycotina fungi.</title>
        <authorList>
            <person name="Reynolds N.K."/>
            <person name="Stajich J.E."/>
            <person name="Barry K."/>
            <person name="Grigoriev I.V."/>
            <person name="Crous P."/>
            <person name="Smith M.E."/>
        </authorList>
    </citation>
    <scope>NUCLEOTIDE SEQUENCE</scope>
    <source>
        <strain evidence="1">NRRL 5244</strain>
    </source>
</reference>
<organism evidence="1 2">
    <name type="scientific">Linderina macrospora</name>
    <dbReference type="NCBI Taxonomy" id="4868"/>
    <lineage>
        <taxon>Eukaryota</taxon>
        <taxon>Fungi</taxon>
        <taxon>Fungi incertae sedis</taxon>
        <taxon>Zoopagomycota</taxon>
        <taxon>Kickxellomycotina</taxon>
        <taxon>Kickxellomycetes</taxon>
        <taxon>Kickxellales</taxon>
        <taxon>Kickxellaceae</taxon>
        <taxon>Linderina</taxon>
    </lineage>
</organism>
<accession>A0ACC1J3P6</accession>
<protein>
    <submittedName>
        <fullName evidence="1">Uncharacterized protein</fullName>
    </submittedName>
</protein>
<evidence type="ECO:0000313" key="2">
    <source>
        <dbReference type="Proteomes" id="UP001150603"/>
    </source>
</evidence>
<proteinExistence type="predicted"/>
<gene>
    <name evidence="1" type="ORF">FBU59_005187</name>
</gene>
<dbReference type="Proteomes" id="UP001150603">
    <property type="component" value="Unassembled WGS sequence"/>
</dbReference>
<dbReference type="EMBL" id="JANBPW010004026">
    <property type="protein sequence ID" value="KAJ1936038.1"/>
    <property type="molecule type" value="Genomic_DNA"/>
</dbReference>
<sequence>MGAEVVAFSHSPSKKKEAEELGASIFVDTSDKAQVDSVRGTLNFLLVTANGGDMANEYVTWMDLEGQIIYLAIPPNKMSYRAFEFIMNEVAITGSAIGGMNVIKRMLDFAAEHNIRPIIERFPMSKINDAIERVESGRIRYRAVLEN</sequence>